<dbReference type="Gene3D" id="3.60.10.10">
    <property type="entry name" value="Endonuclease/exonuclease/phosphatase"/>
    <property type="match status" value="1"/>
</dbReference>
<keyword evidence="7" id="KW-0460">Magnesium</keyword>
<keyword evidence="3" id="KW-0540">Nuclease</keyword>
<comment type="cofactor">
    <cofactor evidence="1">
        <name>Mn(2+)</name>
        <dbReference type="ChEBI" id="CHEBI:29035"/>
    </cofactor>
</comment>
<evidence type="ECO:0000256" key="9">
    <source>
        <dbReference type="SAM" id="Phobius"/>
    </source>
</evidence>
<evidence type="ECO:0000256" key="8">
    <source>
        <dbReference type="ARBA" id="ARBA00023204"/>
    </source>
</evidence>
<dbReference type="GO" id="GO:0046872">
    <property type="term" value="F:metal ion binding"/>
    <property type="evidence" value="ECO:0007669"/>
    <property type="project" value="UniProtKB-KW"/>
</dbReference>
<comment type="cofactor">
    <cofactor evidence="2">
        <name>Mg(2+)</name>
        <dbReference type="ChEBI" id="CHEBI:18420"/>
    </cofactor>
</comment>
<evidence type="ECO:0000313" key="12">
    <source>
        <dbReference type="Proteomes" id="UP000886796"/>
    </source>
</evidence>
<keyword evidence="11" id="KW-0255">Endonuclease</keyword>
<evidence type="ECO:0000256" key="2">
    <source>
        <dbReference type="ARBA" id="ARBA00001946"/>
    </source>
</evidence>
<dbReference type="PANTHER" id="PTHR15822:SF4">
    <property type="entry name" value="TYROSYL-DNA PHOSPHODIESTERASE 2"/>
    <property type="match status" value="1"/>
</dbReference>
<dbReference type="Pfam" id="PF03372">
    <property type="entry name" value="Exo_endo_phos"/>
    <property type="match status" value="1"/>
</dbReference>
<name>A0A9D0Z3E4_9FIRM</name>
<keyword evidence="9" id="KW-1133">Transmembrane helix</keyword>
<evidence type="ECO:0000313" key="11">
    <source>
        <dbReference type="EMBL" id="HIQ68399.1"/>
    </source>
</evidence>
<keyword evidence="9" id="KW-0812">Transmembrane</keyword>
<dbReference type="SUPFAM" id="SSF56219">
    <property type="entry name" value="DNase I-like"/>
    <property type="match status" value="1"/>
</dbReference>
<dbReference type="PANTHER" id="PTHR15822">
    <property type="entry name" value="TRAF AND TNF RECEPTOR-ASSOCIATED PROTEIN"/>
    <property type="match status" value="1"/>
</dbReference>
<keyword evidence="4" id="KW-0479">Metal-binding</keyword>
<evidence type="ECO:0000256" key="3">
    <source>
        <dbReference type="ARBA" id="ARBA00022722"/>
    </source>
</evidence>
<evidence type="ECO:0000259" key="10">
    <source>
        <dbReference type="Pfam" id="PF03372"/>
    </source>
</evidence>
<dbReference type="InterPro" id="IPR005135">
    <property type="entry name" value="Endo/exonuclease/phosphatase"/>
</dbReference>
<feature type="transmembrane region" description="Helical" evidence="9">
    <location>
        <begin position="12"/>
        <end position="39"/>
    </location>
</feature>
<dbReference type="EMBL" id="DVFK01000107">
    <property type="protein sequence ID" value="HIQ68399.1"/>
    <property type="molecule type" value="Genomic_DNA"/>
</dbReference>
<proteinExistence type="predicted"/>
<organism evidence="11 12">
    <name type="scientific">Candidatus Faecousia excrementigallinarum</name>
    <dbReference type="NCBI Taxonomy" id="2840806"/>
    <lineage>
        <taxon>Bacteria</taxon>
        <taxon>Bacillati</taxon>
        <taxon>Bacillota</taxon>
        <taxon>Clostridia</taxon>
        <taxon>Eubacteriales</taxon>
        <taxon>Oscillospiraceae</taxon>
        <taxon>Faecousia</taxon>
    </lineage>
</organism>
<evidence type="ECO:0000256" key="6">
    <source>
        <dbReference type="ARBA" id="ARBA00022801"/>
    </source>
</evidence>
<dbReference type="GO" id="GO:0016787">
    <property type="term" value="F:hydrolase activity"/>
    <property type="evidence" value="ECO:0007669"/>
    <property type="project" value="UniProtKB-KW"/>
</dbReference>
<dbReference type="AlphaFoldDB" id="A0A9D0Z3E4"/>
<evidence type="ECO:0000256" key="7">
    <source>
        <dbReference type="ARBA" id="ARBA00022842"/>
    </source>
</evidence>
<keyword evidence="5" id="KW-0227">DNA damage</keyword>
<accession>A0A9D0Z3E4</accession>
<dbReference type="GO" id="GO:0004519">
    <property type="term" value="F:endonuclease activity"/>
    <property type="evidence" value="ECO:0007669"/>
    <property type="project" value="UniProtKB-KW"/>
</dbReference>
<keyword evidence="6" id="KW-0378">Hydrolase</keyword>
<evidence type="ECO:0000256" key="4">
    <source>
        <dbReference type="ARBA" id="ARBA00022723"/>
    </source>
</evidence>
<keyword evidence="9" id="KW-0472">Membrane</keyword>
<reference evidence="11" key="2">
    <citation type="journal article" date="2021" name="PeerJ">
        <title>Extensive microbial diversity within the chicken gut microbiome revealed by metagenomics and culture.</title>
        <authorList>
            <person name="Gilroy R."/>
            <person name="Ravi A."/>
            <person name="Getino M."/>
            <person name="Pursley I."/>
            <person name="Horton D.L."/>
            <person name="Alikhan N.F."/>
            <person name="Baker D."/>
            <person name="Gharbi K."/>
            <person name="Hall N."/>
            <person name="Watson M."/>
            <person name="Adriaenssens E.M."/>
            <person name="Foster-Nyarko E."/>
            <person name="Jarju S."/>
            <person name="Secka A."/>
            <person name="Antonio M."/>
            <person name="Oren A."/>
            <person name="Chaudhuri R.R."/>
            <person name="La Ragione R."/>
            <person name="Hildebrand F."/>
            <person name="Pallen M.J."/>
        </authorList>
    </citation>
    <scope>NUCLEOTIDE SEQUENCE</scope>
    <source>
        <strain evidence="11">13361</strain>
    </source>
</reference>
<dbReference type="GO" id="GO:0006281">
    <property type="term" value="P:DNA repair"/>
    <property type="evidence" value="ECO:0007669"/>
    <property type="project" value="UniProtKB-KW"/>
</dbReference>
<reference evidence="11" key="1">
    <citation type="submission" date="2020-10" db="EMBL/GenBank/DDBJ databases">
        <authorList>
            <person name="Gilroy R."/>
        </authorList>
    </citation>
    <scope>NUCLEOTIDE SEQUENCE</scope>
    <source>
        <strain evidence="11">13361</strain>
    </source>
</reference>
<comment type="caution">
    <text evidence="11">The sequence shown here is derived from an EMBL/GenBank/DDBJ whole genome shotgun (WGS) entry which is preliminary data.</text>
</comment>
<keyword evidence="8" id="KW-0234">DNA repair</keyword>
<sequence>MKIHVGAGGIRHWYVYAGIGLAALVGLALLLLLGLLIYLTVTEYKPQAEEPAWQLEQGNPTAYQGEALKVLSWNTGYAGLGAEADFILDGGTQGTPESESLVSKNEEGIAKVLENVQADIYLLQEVDQDSGRTYHHNQWERYGQTLGDYQSCFALNYKCGFVPFPVTDPIGAVSSGLATYSRYTLSDSVRQSLPVPFSWPVRAANLKRCLLVSRIPVEGTDKELVIVNLHLEAYDDGEGKAAQTQQLTNLLIEEYEKGNFMIAGGDFNQFFAGSNQEIKPTSQWAPGYLDALPEGWDYLYDDTTPTCRLLNQPYDPASDLTQYYVIDGFIVSPNLEVLSVETLDEGFTYSDHNPVLLQVKPK</sequence>
<gene>
    <name evidence="11" type="ORF">IAB74_07835</name>
</gene>
<dbReference type="InterPro" id="IPR036691">
    <property type="entry name" value="Endo/exonu/phosph_ase_sf"/>
</dbReference>
<feature type="domain" description="Endonuclease/exonuclease/phosphatase" evidence="10">
    <location>
        <begin position="72"/>
        <end position="352"/>
    </location>
</feature>
<dbReference type="Proteomes" id="UP000886796">
    <property type="component" value="Unassembled WGS sequence"/>
</dbReference>
<protein>
    <submittedName>
        <fullName evidence="11">Endonuclease/exonuclease/phosphatase family protein</fullName>
    </submittedName>
</protein>
<dbReference type="InterPro" id="IPR051547">
    <property type="entry name" value="TDP2-like"/>
</dbReference>
<evidence type="ECO:0000256" key="5">
    <source>
        <dbReference type="ARBA" id="ARBA00022763"/>
    </source>
</evidence>
<evidence type="ECO:0000256" key="1">
    <source>
        <dbReference type="ARBA" id="ARBA00001936"/>
    </source>
</evidence>